<dbReference type="Gene3D" id="3.40.1190.10">
    <property type="entry name" value="Mur-like, catalytic domain"/>
    <property type="match status" value="1"/>
</dbReference>
<protein>
    <recommendedName>
        <fullName evidence="1">Mur ligase C-terminal domain-containing protein</fullName>
    </recommendedName>
</protein>
<accession>X1D2Q9</accession>
<dbReference type="EMBL" id="BART01022933">
    <property type="protein sequence ID" value="GAH02520.1"/>
    <property type="molecule type" value="Genomic_DNA"/>
</dbReference>
<dbReference type="SUPFAM" id="SSF53623">
    <property type="entry name" value="MurD-like peptide ligases, catalytic domain"/>
    <property type="match status" value="1"/>
</dbReference>
<name>X1D2Q9_9ZZZZ</name>
<gene>
    <name evidence="2" type="ORF">S01H4_41873</name>
</gene>
<dbReference type="PANTHER" id="PTHR23135">
    <property type="entry name" value="MUR LIGASE FAMILY MEMBER"/>
    <property type="match status" value="1"/>
</dbReference>
<sequence length="252" mass="27378">KQDADVKSKSVRESISGLDFIVEGYGIHHRSFCFPVFTPLIGRYNISNCLAAIAATKGIMDLPGDVIQKGISTMAGVTGRMERIKMGQEFIAIVDFAHTPNALKNALTAARALTAGKVIAVFGSAGLRDKAKRRLMAEISAELADLIILTAEDPRTESLQFILSEMAEGLKTKNGVEGDTFWRIPDRGEAIRFAIELAEPGDLVIACGKGHEQSMCFGETEYAWDERIAMTAALSERLGIPGPEMPFLPTHH</sequence>
<dbReference type="InterPro" id="IPR004101">
    <property type="entry name" value="Mur_ligase_C"/>
</dbReference>
<dbReference type="Gene3D" id="3.90.190.20">
    <property type="entry name" value="Mur ligase, C-terminal domain"/>
    <property type="match status" value="1"/>
</dbReference>
<comment type="caution">
    <text evidence="2">The sequence shown here is derived from an EMBL/GenBank/DDBJ whole genome shotgun (WGS) entry which is preliminary data.</text>
</comment>
<dbReference type="GO" id="GO:0016881">
    <property type="term" value="F:acid-amino acid ligase activity"/>
    <property type="evidence" value="ECO:0007669"/>
    <property type="project" value="InterPro"/>
</dbReference>
<proteinExistence type="predicted"/>
<evidence type="ECO:0000259" key="1">
    <source>
        <dbReference type="Pfam" id="PF02875"/>
    </source>
</evidence>
<evidence type="ECO:0000313" key="2">
    <source>
        <dbReference type="EMBL" id="GAH02520.1"/>
    </source>
</evidence>
<dbReference type="InterPro" id="IPR036565">
    <property type="entry name" value="Mur-like_cat_sf"/>
</dbReference>
<dbReference type="AlphaFoldDB" id="X1D2Q9"/>
<organism evidence="2">
    <name type="scientific">marine sediment metagenome</name>
    <dbReference type="NCBI Taxonomy" id="412755"/>
    <lineage>
        <taxon>unclassified sequences</taxon>
        <taxon>metagenomes</taxon>
        <taxon>ecological metagenomes</taxon>
    </lineage>
</organism>
<feature type="non-terminal residue" evidence="2">
    <location>
        <position position="1"/>
    </location>
</feature>
<dbReference type="SUPFAM" id="SSF53244">
    <property type="entry name" value="MurD-like peptide ligases, peptide-binding domain"/>
    <property type="match status" value="1"/>
</dbReference>
<dbReference type="GO" id="GO:0005524">
    <property type="term" value="F:ATP binding"/>
    <property type="evidence" value="ECO:0007669"/>
    <property type="project" value="InterPro"/>
</dbReference>
<dbReference type="InterPro" id="IPR036615">
    <property type="entry name" value="Mur_ligase_C_dom_sf"/>
</dbReference>
<reference evidence="2" key="1">
    <citation type="journal article" date="2014" name="Front. Microbiol.">
        <title>High frequency of phylogenetically diverse reductive dehalogenase-homologous genes in deep subseafloor sedimentary metagenomes.</title>
        <authorList>
            <person name="Kawai M."/>
            <person name="Futagami T."/>
            <person name="Toyoda A."/>
            <person name="Takaki Y."/>
            <person name="Nishi S."/>
            <person name="Hori S."/>
            <person name="Arai W."/>
            <person name="Tsubouchi T."/>
            <person name="Morono Y."/>
            <person name="Uchiyama I."/>
            <person name="Ito T."/>
            <person name="Fujiyama A."/>
            <person name="Inagaki F."/>
            <person name="Takami H."/>
        </authorList>
    </citation>
    <scope>NUCLEOTIDE SEQUENCE</scope>
    <source>
        <strain evidence="2">Expedition CK06-06</strain>
    </source>
</reference>
<feature type="domain" description="Mur ligase C-terminal" evidence="1">
    <location>
        <begin position="79"/>
        <end position="210"/>
    </location>
</feature>
<dbReference type="PANTHER" id="PTHR23135:SF4">
    <property type="entry name" value="UDP-N-ACETYLMURAMOYL-L-ALANYL-D-GLUTAMATE--2,6-DIAMINOPIMELATE LIGASE MURE HOMOLOG, CHLOROPLASTIC"/>
    <property type="match status" value="1"/>
</dbReference>
<dbReference type="Pfam" id="PF02875">
    <property type="entry name" value="Mur_ligase_C"/>
    <property type="match status" value="1"/>
</dbReference>